<evidence type="ECO:0000256" key="4">
    <source>
        <dbReference type="RuleBase" id="RU003357"/>
    </source>
</evidence>
<dbReference type="PANTHER" id="PTHR40980:SF3">
    <property type="entry name" value="TONB-DEPENDENT RECEPTOR-LIKE BETA-BARREL DOMAIN-CONTAINING PROTEIN"/>
    <property type="match status" value="1"/>
</dbReference>
<dbReference type="SUPFAM" id="SSF56935">
    <property type="entry name" value="Porins"/>
    <property type="match status" value="1"/>
</dbReference>
<keyword evidence="3" id="KW-0998">Cell outer membrane</keyword>
<comment type="caution">
    <text evidence="9">The sequence shown here is derived from an EMBL/GenBank/DDBJ whole genome shotgun (WGS) entry which is preliminary data.</text>
</comment>
<comment type="similarity">
    <text evidence="4">Belongs to the TonB-dependent receptor family.</text>
</comment>
<evidence type="ECO:0000256" key="5">
    <source>
        <dbReference type="SAM" id="MobiDB-lite"/>
    </source>
</evidence>
<protein>
    <submittedName>
        <fullName evidence="9">TonB-dependent receptor</fullName>
    </submittedName>
</protein>
<dbReference type="RefSeq" id="WP_219750496.1">
    <property type="nucleotide sequence ID" value="NZ_JAHXZN010000011.1"/>
</dbReference>
<organism evidence="9 10">
    <name type="scientific">Sphingomonas citri</name>
    <dbReference type="NCBI Taxonomy" id="2862499"/>
    <lineage>
        <taxon>Bacteria</taxon>
        <taxon>Pseudomonadati</taxon>
        <taxon>Pseudomonadota</taxon>
        <taxon>Alphaproteobacteria</taxon>
        <taxon>Sphingomonadales</taxon>
        <taxon>Sphingomonadaceae</taxon>
        <taxon>Sphingomonas</taxon>
    </lineage>
</organism>
<keyword evidence="4" id="KW-0798">TonB box</keyword>
<name>A0ABS7BTI3_9SPHN</name>
<feature type="chain" id="PRO_5045328877" evidence="6">
    <location>
        <begin position="24"/>
        <end position="945"/>
    </location>
</feature>
<dbReference type="InterPro" id="IPR012910">
    <property type="entry name" value="Plug_dom"/>
</dbReference>
<gene>
    <name evidence="9" type="ORF">KZ820_19390</name>
</gene>
<dbReference type="EMBL" id="JAHXZN010000011">
    <property type="protein sequence ID" value="MBW6532912.1"/>
    <property type="molecule type" value="Genomic_DNA"/>
</dbReference>
<sequence>MKKGYRYGSAALIALVMSDGARAQTGAPVAPPEVPAGSVPDTAPVAPDAAPAAGAQEDAVADIVVTGIRQSLARAAEIKRQSVNVVDSIVAEDIGKLPDLTTASALQRVPGVQVVVGGNNEIVGARIRGLEDIVTTLNGREIFTGVGRGFSFQDLPAEALAGVDVYKSNSADRIEGGVAGGVNMRLRRALDFKELTLAGSARATYAKEAGSDDTINPAVSALIADRWTTGIGDVAAMLGLSYQRNEYARPIAWNDWTRSTNAAPTSTTPNLQAPTGFAAGTEFGHYERPQANVSLEWAPDTDTTLYVEGLFAGYRGNVLQARPTFRAFTGTSFTATAGDRCEDFGVGPDGYYAGNLRTPENPRGTGTVQNLCNATGYTVRGVEYYTATVANRARTDIFVAATGFNKTIGALTWNTDISYELSKNRNDSFRVDVGKRIAELIQERDVDHEVRAITPGNPMNDPAGLAFTNGMTEDINRSKGTLWAVMSDAKYDFDGVLDYVQAGVRVAKRVASFEQYLGGPPAPGGSFATPVAGAGLPSDLLISAPGVPQMNDGATYLQVDPDYLLDEGFKRQLRTLYRISPDRPGFDPTRDYDARERNYAGFLQARYALSLFGALSIDGLVGARLTRTDRRIVGAGRVIDPATSTSRVVVVDRTTSDTDLLPNASARVDFGGGLQSRFNYSQTLSRPSFSQLNPGLSYVVSYVNTIQNSGSGGNPDLRPQKADSFDASLEYYFGRSNYVSAVTFYRDITDRVVTGTEARTIDGLQYVISTPRNLGSATIKGVEVSGQLFLDFLPEGLDGIGVLGNFTVIDSEVTTPGDRLQGLSLLGVSKYNYNAGFVYEKYGVSARVIYTYRSQYYDADITNGLSLRPIDIPVGLNGIRAAGRLDFGLNYDLTDHITINVAGTNVTGQRTRSFESRPDFVREVRNDDTTYSARRTVQLLRWGAR</sequence>
<dbReference type="NCBIfam" id="TIGR01782">
    <property type="entry name" value="TonB-Xanth-Caul"/>
    <property type="match status" value="1"/>
</dbReference>
<keyword evidence="10" id="KW-1185">Reference proteome</keyword>
<evidence type="ECO:0000259" key="8">
    <source>
        <dbReference type="Pfam" id="PF07715"/>
    </source>
</evidence>
<proteinExistence type="inferred from homology"/>
<dbReference type="Gene3D" id="2.40.170.20">
    <property type="entry name" value="TonB-dependent receptor, beta-barrel domain"/>
    <property type="match status" value="1"/>
</dbReference>
<comment type="subcellular location">
    <subcellularLocation>
        <location evidence="1 4">Cell outer membrane</location>
    </subcellularLocation>
</comment>
<evidence type="ECO:0000256" key="2">
    <source>
        <dbReference type="ARBA" id="ARBA00023136"/>
    </source>
</evidence>
<dbReference type="InterPro" id="IPR036942">
    <property type="entry name" value="Beta-barrel_TonB_sf"/>
</dbReference>
<evidence type="ECO:0000313" key="10">
    <source>
        <dbReference type="Proteomes" id="UP000759103"/>
    </source>
</evidence>
<dbReference type="Pfam" id="PF07715">
    <property type="entry name" value="Plug"/>
    <property type="match status" value="1"/>
</dbReference>
<feature type="domain" description="TonB-dependent receptor-like beta-barrel" evidence="7">
    <location>
        <begin position="581"/>
        <end position="906"/>
    </location>
</feature>
<dbReference type="Gene3D" id="2.170.130.10">
    <property type="entry name" value="TonB-dependent receptor, plug domain"/>
    <property type="match status" value="1"/>
</dbReference>
<feature type="domain" description="TonB-dependent receptor plug" evidence="8">
    <location>
        <begin position="80"/>
        <end position="182"/>
    </location>
</feature>
<evidence type="ECO:0000256" key="1">
    <source>
        <dbReference type="ARBA" id="ARBA00004442"/>
    </source>
</evidence>
<dbReference type="Proteomes" id="UP000759103">
    <property type="component" value="Unassembled WGS sequence"/>
</dbReference>
<keyword evidence="6" id="KW-0732">Signal</keyword>
<dbReference type="Pfam" id="PF00593">
    <property type="entry name" value="TonB_dep_Rec_b-barrel"/>
    <property type="match status" value="1"/>
</dbReference>
<keyword evidence="9" id="KW-0675">Receptor</keyword>
<feature type="region of interest" description="Disordered" evidence="5">
    <location>
        <begin position="24"/>
        <end position="51"/>
    </location>
</feature>
<feature type="signal peptide" evidence="6">
    <location>
        <begin position="1"/>
        <end position="23"/>
    </location>
</feature>
<reference evidence="9 10" key="1">
    <citation type="submission" date="2021-07" db="EMBL/GenBank/DDBJ databases">
        <title>Sphingomonas sp.</title>
        <authorList>
            <person name="Feng G."/>
            <person name="Li J."/>
            <person name="Pan M."/>
        </authorList>
    </citation>
    <scope>NUCLEOTIDE SEQUENCE [LARGE SCALE GENOMIC DNA]</scope>
    <source>
        <strain evidence="9 10">RRHST34</strain>
    </source>
</reference>
<evidence type="ECO:0000256" key="6">
    <source>
        <dbReference type="SAM" id="SignalP"/>
    </source>
</evidence>
<dbReference type="PANTHER" id="PTHR40980">
    <property type="entry name" value="PLUG DOMAIN-CONTAINING PROTEIN"/>
    <property type="match status" value="1"/>
</dbReference>
<dbReference type="InterPro" id="IPR037066">
    <property type="entry name" value="Plug_dom_sf"/>
</dbReference>
<dbReference type="InterPro" id="IPR010104">
    <property type="entry name" value="TonB_rcpt_bac"/>
</dbReference>
<evidence type="ECO:0000256" key="3">
    <source>
        <dbReference type="ARBA" id="ARBA00023237"/>
    </source>
</evidence>
<accession>A0ABS7BTI3</accession>
<evidence type="ECO:0000313" key="9">
    <source>
        <dbReference type="EMBL" id="MBW6532912.1"/>
    </source>
</evidence>
<evidence type="ECO:0000259" key="7">
    <source>
        <dbReference type="Pfam" id="PF00593"/>
    </source>
</evidence>
<feature type="compositionally biased region" description="Low complexity" evidence="5">
    <location>
        <begin position="35"/>
        <end position="51"/>
    </location>
</feature>
<keyword evidence="2 4" id="KW-0472">Membrane</keyword>
<dbReference type="InterPro" id="IPR000531">
    <property type="entry name" value="Beta-barrel_TonB"/>
</dbReference>